<evidence type="ECO:0000313" key="1">
    <source>
        <dbReference type="EMBL" id="CAG8461771.1"/>
    </source>
</evidence>
<name>A0ACA9KBR8_9GLOM</name>
<feature type="non-terminal residue" evidence="1">
    <location>
        <position position="1"/>
    </location>
</feature>
<dbReference type="Proteomes" id="UP000789525">
    <property type="component" value="Unassembled WGS sequence"/>
</dbReference>
<gene>
    <name evidence="1" type="ORF">ACOLOM_LOCUS1200</name>
</gene>
<sequence>GRHTASHENGVVPHDRYQKLKRRDLDKVSKELDRSRKRIKSLKREKELLLDRISQYEDTDTSDSEKSVDFSSDDSSVSNASSAQQSRASSTRPIKKSRGRTSNKKSSTPTPANNIVNTIPITQVSGKVPKKRASKRPLNTKTMKVQYVEQDEKGNYKLPVQIGILTVLNLGTIVYDRDTFHNERYIWPVGAYNSMINPDSQAMYVCKIEDGGEGPKFVIEAEDQPDKPIIANTATGAWTSVVREANAIRHRDHSNSASGPDYFGFSQATIRKMIQDLPNSSKCKNYVTQHFEVMKSRNGGGRRRGTGARTNGNGRANGVTESPASIVLQLAEENG</sequence>
<proteinExistence type="predicted"/>
<keyword evidence="2" id="KW-1185">Reference proteome</keyword>
<reference evidence="1" key="1">
    <citation type="submission" date="2021-06" db="EMBL/GenBank/DDBJ databases">
        <authorList>
            <person name="Kallberg Y."/>
            <person name="Tangrot J."/>
            <person name="Rosling A."/>
        </authorList>
    </citation>
    <scope>NUCLEOTIDE SEQUENCE</scope>
    <source>
        <strain evidence="1">CL356</strain>
    </source>
</reference>
<comment type="caution">
    <text evidence="1">The sequence shown here is derived from an EMBL/GenBank/DDBJ whole genome shotgun (WGS) entry which is preliminary data.</text>
</comment>
<dbReference type="EMBL" id="CAJVPT010001390">
    <property type="protein sequence ID" value="CAG8461771.1"/>
    <property type="molecule type" value="Genomic_DNA"/>
</dbReference>
<organism evidence="1 2">
    <name type="scientific">Acaulospora colombiana</name>
    <dbReference type="NCBI Taxonomy" id="27376"/>
    <lineage>
        <taxon>Eukaryota</taxon>
        <taxon>Fungi</taxon>
        <taxon>Fungi incertae sedis</taxon>
        <taxon>Mucoromycota</taxon>
        <taxon>Glomeromycotina</taxon>
        <taxon>Glomeromycetes</taxon>
        <taxon>Diversisporales</taxon>
        <taxon>Acaulosporaceae</taxon>
        <taxon>Acaulospora</taxon>
    </lineage>
</organism>
<accession>A0ACA9KBR8</accession>
<protein>
    <submittedName>
        <fullName evidence="1">207_t:CDS:1</fullName>
    </submittedName>
</protein>
<evidence type="ECO:0000313" key="2">
    <source>
        <dbReference type="Proteomes" id="UP000789525"/>
    </source>
</evidence>